<accession>A0AAV6VLI7</accession>
<sequence length="162" mass="18089">MKFSPTCKYITIPFKEVMPKRKSCFDELPILSKMHVGEKEVDLGVNFETNMSKVFEKTHALLFNANSNGLHSLPNGDLQTSDANFAKDSLHPAAKASEKKIADAAMNSCCLSQQTLPCYFCEKKVCPSCCRMCHNCTMPFCHLCSIMQYSSHEETALCLSCL</sequence>
<dbReference type="Pfam" id="PF05458">
    <property type="entry name" value="Siva"/>
    <property type="match status" value="2"/>
</dbReference>
<dbReference type="PANTHER" id="PTHR14365:SF1">
    <property type="entry name" value="APOPTOSIS REGULATORY PROTEIN SIVA"/>
    <property type="match status" value="1"/>
</dbReference>
<proteinExistence type="predicted"/>
<dbReference type="GO" id="GO:0005175">
    <property type="term" value="F:CD27 receptor binding"/>
    <property type="evidence" value="ECO:0007669"/>
    <property type="project" value="TreeGrafter"/>
</dbReference>
<dbReference type="AlphaFoldDB" id="A0AAV6VLI7"/>
<dbReference type="PANTHER" id="PTHR14365">
    <property type="entry name" value="APOPTOSIS REGULATORY PROTEIN SIVA"/>
    <property type="match status" value="1"/>
</dbReference>
<evidence type="ECO:0000313" key="2">
    <source>
        <dbReference type="Proteomes" id="UP000827092"/>
    </source>
</evidence>
<keyword evidence="2" id="KW-1185">Reference proteome</keyword>
<comment type="caution">
    <text evidence="1">The sequence shown here is derived from an EMBL/GenBank/DDBJ whole genome shotgun (WGS) entry which is preliminary data.</text>
</comment>
<protein>
    <recommendedName>
        <fullName evidence="3">Apoptosis regulatory protein Siva</fullName>
    </recommendedName>
</protein>
<name>A0AAV6VLI7_9ARAC</name>
<dbReference type="EMBL" id="JAFNEN010000054">
    <property type="protein sequence ID" value="KAG8197504.1"/>
    <property type="molecule type" value="Genomic_DNA"/>
</dbReference>
<gene>
    <name evidence="1" type="ORF">JTE90_007242</name>
</gene>
<dbReference type="GO" id="GO:0097191">
    <property type="term" value="P:extrinsic apoptotic signaling pathway"/>
    <property type="evidence" value="ECO:0007669"/>
    <property type="project" value="TreeGrafter"/>
</dbReference>
<organism evidence="1 2">
    <name type="scientific">Oedothorax gibbosus</name>
    <dbReference type="NCBI Taxonomy" id="931172"/>
    <lineage>
        <taxon>Eukaryota</taxon>
        <taxon>Metazoa</taxon>
        <taxon>Ecdysozoa</taxon>
        <taxon>Arthropoda</taxon>
        <taxon>Chelicerata</taxon>
        <taxon>Arachnida</taxon>
        <taxon>Araneae</taxon>
        <taxon>Araneomorphae</taxon>
        <taxon>Entelegynae</taxon>
        <taxon>Araneoidea</taxon>
        <taxon>Linyphiidae</taxon>
        <taxon>Erigoninae</taxon>
        <taxon>Oedothorax</taxon>
    </lineage>
</organism>
<evidence type="ECO:0008006" key="3">
    <source>
        <dbReference type="Google" id="ProtNLM"/>
    </source>
</evidence>
<evidence type="ECO:0000313" key="1">
    <source>
        <dbReference type="EMBL" id="KAG8197504.1"/>
    </source>
</evidence>
<reference evidence="1 2" key="1">
    <citation type="journal article" date="2022" name="Nat. Ecol. Evol.">
        <title>A masculinizing supergene underlies an exaggerated male reproductive morph in a spider.</title>
        <authorList>
            <person name="Hendrickx F."/>
            <person name="De Corte Z."/>
            <person name="Sonet G."/>
            <person name="Van Belleghem S.M."/>
            <person name="Kostlbacher S."/>
            <person name="Vangestel C."/>
        </authorList>
    </citation>
    <scope>NUCLEOTIDE SEQUENCE [LARGE SCALE GENOMIC DNA]</scope>
    <source>
        <strain evidence="1">W744_W776</strain>
    </source>
</reference>
<dbReference type="Proteomes" id="UP000827092">
    <property type="component" value="Unassembled WGS sequence"/>
</dbReference>
<dbReference type="InterPro" id="IPR022773">
    <property type="entry name" value="Siva"/>
</dbReference>